<gene>
    <name evidence="1" type="ORF">D6201_11535</name>
</gene>
<name>A0A419RVU4_9SPHN</name>
<evidence type="ECO:0000313" key="2">
    <source>
        <dbReference type="Proteomes" id="UP000285232"/>
    </source>
</evidence>
<dbReference type="RefSeq" id="WP_120048909.1">
    <property type="nucleotide sequence ID" value="NZ_RAHX01000001.1"/>
</dbReference>
<dbReference type="OrthoDB" id="4405067at2"/>
<evidence type="ECO:0000313" key="1">
    <source>
        <dbReference type="EMBL" id="RJY09899.1"/>
    </source>
</evidence>
<dbReference type="EMBL" id="RAHX01000001">
    <property type="protein sequence ID" value="RJY09899.1"/>
    <property type="molecule type" value="Genomic_DNA"/>
</dbReference>
<reference evidence="1 2" key="1">
    <citation type="journal article" date="2017" name="Int. J. Syst. Evol. Microbiol.">
        <title>Erythrobacter aquimixticola sp. nov., isolated from the junction between the ocean and a freshwater spring.</title>
        <authorList>
            <person name="Park S."/>
            <person name="Jung Y.T."/>
            <person name="Choi S.J."/>
            <person name="Yoon J.H."/>
        </authorList>
    </citation>
    <scope>NUCLEOTIDE SEQUENCE [LARGE SCALE GENOMIC DNA]</scope>
    <source>
        <strain evidence="1 2">JSSK-14</strain>
    </source>
</reference>
<protein>
    <recommendedName>
        <fullName evidence="3">Glycosyltransferase family 92 protein</fullName>
    </recommendedName>
</protein>
<sequence length="387" mass="44047">MTPDIRLTPAIIQTDIVRDAPRPPELRSALYAERFDWKTLFYDVYRCGRHVVLQGPPFLNLLGELRQSDFFNEALGGWLPAAHHYGRKKRGEIWLRSDATRIAFDSPLGRFDLGVQPSHHDRFAGKRMLLTLSKDNEVRWIVDWARFHRRLHGADALLFYDNGSSLYEPGELQARLSEALPAMDVLVLSWPYPYGPQAGPNWAVDGVEPDWDSDFCQVGVLQHARFRFLQKARSVMHNDVDELVIAHRGRSVFTAAEASRTGMVKFDGRWISVHAENGVDPAHSRHADFRHDEGAQVENSPPKWCLRPSAFSRSVSWGVHNIFGAKGNDAISDEFLFRHFRGITTNWNYQRWNDDAIDTAPLIRDERLVAACAAAGLEPGRKDRRAA</sequence>
<evidence type="ECO:0008006" key="3">
    <source>
        <dbReference type="Google" id="ProtNLM"/>
    </source>
</evidence>
<dbReference type="AlphaFoldDB" id="A0A419RVU4"/>
<accession>A0A419RVU4</accession>
<proteinExistence type="predicted"/>
<dbReference type="Proteomes" id="UP000285232">
    <property type="component" value="Unassembled WGS sequence"/>
</dbReference>
<comment type="caution">
    <text evidence="1">The sequence shown here is derived from an EMBL/GenBank/DDBJ whole genome shotgun (WGS) entry which is preliminary data.</text>
</comment>
<organism evidence="1 2">
    <name type="scientific">Aurantiacibacter aquimixticola</name>
    <dbReference type="NCBI Taxonomy" id="1958945"/>
    <lineage>
        <taxon>Bacteria</taxon>
        <taxon>Pseudomonadati</taxon>
        <taxon>Pseudomonadota</taxon>
        <taxon>Alphaproteobacteria</taxon>
        <taxon>Sphingomonadales</taxon>
        <taxon>Erythrobacteraceae</taxon>
        <taxon>Aurantiacibacter</taxon>
    </lineage>
</organism>
<keyword evidence="2" id="KW-1185">Reference proteome</keyword>